<dbReference type="Proteomes" id="UP000683139">
    <property type="component" value="Unassembled WGS sequence"/>
</dbReference>
<name>A0A919YMG5_9BACL</name>
<feature type="transmembrane region" description="Helical" evidence="1">
    <location>
        <begin position="102"/>
        <end position="123"/>
    </location>
</feature>
<comment type="caution">
    <text evidence="2">The sequence shown here is derived from an EMBL/GenBank/DDBJ whole genome shotgun (WGS) entry which is preliminary data.</text>
</comment>
<accession>A0A919YMG5</accession>
<keyword evidence="1" id="KW-1133">Transmembrane helix</keyword>
<protein>
    <submittedName>
        <fullName evidence="2">Uncharacterized protein</fullName>
    </submittedName>
</protein>
<feature type="transmembrane region" description="Helical" evidence="1">
    <location>
        <begin position="45"/>
        <end position="62"/>
    </location>
</feature>
<reference evidence="2" key="1">
    <citation type="submission" date="2021-03" db="EMBL/GenBank/DDBJ databases">
        <title>Antimicrobial resistance genes in bacteria isolated from Japanese honey, and their potential for conferring macrolide and lincosamide resistance in the American foulbrood pathogen Paenibacillus larvae.</title>
        <authorList>
            <person name="Okamoto M."/>
            <person name="Kumagai M."/>
            <person name="Kanamori H."/>
            <person name="Takamatsu D."/>
        </authorList>
    </citation>
    <scope>NUCLEOTIDE SEQUENCE</scope>
    <source>
        <strain evidence="2">J40TS1</strain>
    </source>
</reference>
<feature type="transmembrane region" description="Helical" evidence="1">
    <location>
        <begin position="129"/>
        <end position="148"/>
    </location>
</feature>
<sequence length="161" mass="17949">MEYVGIFGGLTLGILGWFFGREAARKRGGLDEMNNYIWTKARSTSWYFTAAAIYVLMTLELLGVELSIIPALSILLFVHLSSWAVAGLLYSSRLIQNVPNYTIVLSSVIFAFFLLFFVCVSLFTDNWKFLLAAIPPILMNTIIMVIVARKAKRANPNGNGT</sequence>
<gene>
    <name evidence="2" type="ORF">J40TS1_22150</name>
</gene>
<dbReference type="RefSeq" id="WP_213514930.1">
    <property type="nucleotide sequence ID" value="NZ_BOSE01000003.1"/>
</dbReference>
<keyword evidence="1" id="KW-0812">Transmembrane</keyword>
<evidence type="ECO:0000313" key="3">
    <source>
        <dbReference type="Proteomes" id="UP000683139"/>
    </source>
</evidence>
<evidence type="ECO:0000256" key="1">
    <source>
        <dbReference type="SAM" id="Phobius"/>
    </source>
</evidence>
<proteinExistence type="predicted"/>
<dbReference type="EMBL" id="BOSE01000003">
    <property type="protein sequence ID" value="GIP16573.1"/>
    <property type="molecule type" value="Genomic_DNA"/>
</dbReference>
<keyword evidence="1" id="KW-0472">Membrane</keyword>
<feature type="transmembrane region" description="Helical" evidence="1">
    <location>
        <begin position="68"/>
        <end position="90"/>
    </location>
</feature>
<organism evidence="2 3">
    <name type="scientific">Paenibacillus montaniterrae</name>
    <dbReference type="NCBI Taxonomy" id="429341"/>
    <lineage>
        <taxon>Bacteria</taxon>
        <taxon>Bacillati</taxon>
        <taxon>Bacillota</taxon>
        <taxon>Bacilli</taxon>
        <taxon>Bacillales</taxon>
        <taxon>Paenibacillaceae</taxon>
        <taxon>Paenibacillus</taxon>
    </lineage>
</organism>
<evidence type="ECO:0000313" key="2">
    <source>
        <dbReference type="EMBL" id="GIP16573.1"/>
    </source>
</evidence>
<keyword evidence="3" id="KW-1185">Reference proteome</keyword>
<dbReference type="AlphaFoldDB" id="A0A919YMG5"/>
<feature type="transmembrane region" description="Helical" evidence="1">
    <location>
        <begin position="6"/>
        <end position="24"/>
    </location>
</feature>